<evidence type="ECO:0000313" key="17">
    <source>
        <dbReference type="RefSeq" id="XP_012682681.1"/>
    </source>
</evidence>
<dbReference type="SMART" id="SM00275">
    <property type="entry name" value="G_alpha"/>
    <property type="match status" value="1"/>
</dbReference>
<dbReference type="GO" id="GO:0005737">
    <property type="term" value="C:cytoplasm"/>
    <property type="evidence" value="ECO:0007669"/>
    <property type="project" value="UniProtKB-SubCell"/>
</dbReference>
<name>A0A6P3VX74_CLUHA</name>
<dbReference type="Proteomes" id="UP000515152">
    <property type="component" value="Chromosome 1"/>
</dbReference>
<evidence type="ECO:0000256" key="7">
    <source>
        <dbReference type="ARBA" id="ARBA00022741"/>
    </source>
</evidence>
<dbReference type="GO" id="GO:0003924">
    <property type="term" value="F:GTPase activity"/>
    <property type="evidence" value="ECO:0007669"/>
    <property type="project" value="InterPro"/>
</dbReference>
<dbReference type="InterPro" id="IPR027417">
    <property type="entry name" value="P-loop_NTPase"/>
</dbReference>
<evidence type="ECO:0000256" key="9">
    <source>
        <dbReference type="ARBA" id="ARBA00023134"/>
    </source>
</evidence>
<dbReference type="InterPro" id="IPR000469">
    <property type="entry name" value="Gprotein_alpha_12/13"/>
</dbReference>
<sequence length="377" mass="43923">MADFLPSRSFLSFCFPNCLLTSSEQEQLRKSKEIDKCLSRDKTYVKRLVKILLLGAGESGKSTFLKQMRIIHGEDFDQRAKEEFRATIYSNVIKGIRVLVDAREKLHIPWGDSSNQKHGNTMMAFDTRSTMVAQGLVDTKVFLQYLPAIRDLWADSGIQNAYDRRREFQLGESVKYFLDNLEKLGMPDYLPIVQDILLARKPTKGIHEYDFEIKNVPFKMVDVGGQRSERRRWFECFDSVTSILFLVSSSEFDQVLMEDRQTNRLTESLSIFETIVNNRVFSNVSIILFLNKTDLLEEKVRAVSIKDYFPEYTGDPHSLADVQKFLVECFRSKRRDQQQKPLYHHFTTAINTANIRLVFRDVKDTILHDNLKQLMLQ</sequence>
<organism evidence="16 17">
    <name type="scientific">Clupea harengus</name>
    <name type="common">Atlantic herring</name>
    <dbReference type="NCBI Taxonomy" id="7950"/>
    <lineage>
        <taxon>Eukaryota</taxon>
        <taxon>Metazoa</taxon>
        <taxon>Chordata</taxon>
        <taxon>Craniata</taxon>
        <taxon>Vertebrata</taxon>
        <taxon>Euteleostomi</taxon>
        <taxon>Actinopterygii</taxon>
        <taxon>Neopterygii</taxon>
        <taxon>Teleostei</taxon>
        <taxon>Clupei</taxon>
        <taxon>Clupeiformes</taxon>
        <taxon>Clupeoidei</taxon>
        <taxon>Clupeidae</taxon>
        <taxon>Clupea</taxon>
    </lineage>
</organism>
<dbReference type="GO" id="GO:0046872">
    <property type="term" value="F:metal ion binding"/>
    <property type="evidence" value="ECO:0007669"/>
    <property type="project" value="UniProtKB-KW"/>
</dbReference>
<proteinExistence type="inferred from homology"/>
<evidence type="ECO:0000256" key="11">
    <source>
        <dbReference type="ARBA" id="ARBA00023139"/>
    </source>
</evidence>
<keyword evidence="7 14" id="KW-0547">Nucleotide-binding</keyword>
<evidence type="ECO:0000256" key="15">
    <source>
        <dbReference type="PIRSR" id="PIRSR601019-2"/>
    </source>
</evidence>
<evidence type="ECO:0000256" key="14">
    <source>
        <dbReference type="PIRSR" id="PIRSR601019-1"/>
    </source>
</evidence>
<dbReference type="GO" id="GO:0007266">
    <property type="term" value="P:Rho protein signal transduction"/>
    <property type="evidence" value="ECO:0007669"/>
    <property type="project" value="InterPro"/>
</dbReference>
<feature type="binding site" evidence="14">
    <location>
        <begin position="291"/>
        <end position="294"/>
    </location>
    <ligand>
        <name>GTP</name>
        <dbReference type="ChEBI" id="CHEBI:37565"/>
    </ligand>
</feature>
<dbReference type="CDD" id="cd00066">
    <property type="entry name" value="G-alpha"/>
    <property type="match status" value="1"/>
</dbReference>
<comment type="subcellular location">
    <subcellularLocation>
        <location evidence="1">Cytoplasm</location>
    </subcellularLocation>
    <subcellularLocation>
        <location evidence="2">Membrane</location>
        <topology evidence="2">Lipid-anchor</topology>
    </subcellularLocation>
</comment>
<keyword evidence="5" id="KW-0597">Phosphoprotein</keyword>
<dbReference type="RefSeq" id="XP_012682681.1">
    <property type="nucleotide sequence ID" value="XM_012827227.3"/>
</dbReference>
<evidence type="ECO:0000313" key="16">
    <source>
        <dbReference type="Proteomes" id="UP000515152"/>
    </source>
</evidence>
<dbReference type="CTD" id="336333"/>
<accession>A0A6P3VX74</accession>
<dbReference type="PANTHER" id="PTHR10218">
    <property type="entry name" value="GTP-BINDING PROTEIN ALPHA SUBUNIT"/>
    <property type="match status" value="1"/>
</dbReference>
<feature type="binding site" evidence="14">
    <location>
        <begin position="58"/>
        <end position="63"/>
    </location>
    <ligand>
        <name>GTP</name>
        <dbReference type="ChEBI" id="CHEBI:37565"/>
    </ligand>
</feature>
<dbReference type="InterPro" id="IPR001019">
    <property type="entry name" value="Gprotein_alpha_su"/>
</dbReference>
<feature type="binding site" evidence="15">
    <location>
        <position position="62"/>
    </location>
    <ligand>
        <name>Mg(2+)</name>
        <dbReference type="ChEBI" id="CHEBI:18420"/>
    </ligand>
</feature>
<dbReference type="PRINTS" id="PR00440">
    <property type="entry name" value="GPROTEINA12"/>
</dbReference>
<dbReference type="PROSITE" id="PS51882">
    <property type="entry name" value="G_ALPHA"/>
    <property type="match status" value="1"/>
</dbReference>
<keyword evidence="9 14" id="KW-0342">GTP-binding</keyword>
<dbReference type="KEGG" id="char:105899987"/>
<keyword evidence="6 15" id="KW-0479">Metal-binding</keyword>
<dbReference type="GeneID" id="105899987"/>
<feature type="binding site" evidence="14">
    <location>
        <begin position="222"/>
        <end position="226"/>
    </location>
    <ligand>
        <name>GTP</name>
        <dbReference type="ChEBI" id="CHEBI:37565"/>
    </ligand>
</feature>
<evidence type="ECO:0000256" key="3">
    <source>
        <dbReference type="ARBA" id="ARBA00010405"/>
    </source>
</evidence>
<feature type="binding site" evidence="14">
    <location>
        <begin position="197"/>
        <end position="203"/>
    </location>
    <ligand>
        <name>GTP</name>
        <dbReference type="ChEBI" id="CHEBI:37565"/>
    </ligand>
</feature>
<dbReference type="FunFam" id="1.10.400.10:FF:000004">
    <property type="entry name" value="Guanine nucleotide-binding protein subunit alpha-12"/>
    <property type="match status" value="1"/>
</dbReference>
<keyword evidence="16" id="KW-1185">Reference proteome</keyword>
<keyword evidence="4" id="KW-0963">Cytoplasm</keyword>
<dbReference type="PANTHER" id="PTHR10218:SF85">
    <property type="entry name" value="GUANINE NUCLEOTIDE-BINDING PROTEIN SUBUNIT ALPHA-13"/>
    <property type="match status" value="1"/>
</dbReference>
<dbReference type="GO" id="GO:0031683">
    <property type="term" value="F:G-protein beta/gamma-subunit complex binding"/>
    <property type="evidence" value="ECO:0007669"/>
    <property type="project" value="InterPro"/>
</dbReference>
<feature type="binding site" evidence="15">
    <location>
        <position position="203"/>
    </location>
    <ligand>
        <name>Mg(2+)</name>
        <dbReference type="ChEBI" id="CHEBI:18420"/>
    </ligand>
</feature>
<dbReference type="AlphaFoldDB" id="A0A6P3VX74"/>
<gene>
    <name evidence="17" type="primary">gna13b</name>
</gene>
<dbReference type="GO" id="GO:0031752">
    <property type="term" value="F:D5 dopamine receptor binding"/>
    <property type="evidence" value="ECO:0007669"/>
    <property type="project" value="TreeGrafter"/>
</dbReference>
<keyword evidence="11" id="KW-0564">Palmitate</keyword>
<evidence type="ECO:0000256" key="12">
    <source>
        <dbReference type="ARBA" id="ARBA00023224"/>
    </source>
</evidence>
<evidence type="ECO:0000256" key="5">
    <source>
        <dbReference type="ARBA" id="ARBA00022553"/>
    </source>
</evidence>
<keyword evidence="10" id="KW-0472">Membrane</keyword>
<reference evidence="17" key="1">
    <citation type="submission" date="2025-08" db="UniProtKB">
        <authorList>
            <consortium name="RefSeq"/>
        </authorList>
    </citation>
    <scope>IDENTIFICATION</scope>
</reference>
<keyword evidence="13" id="KW-0449">Lipoprotein</keyword>
<evidence type="ECO:0000256" key="2">
    <source>
        <dbReference type="ARBA" id="ARBA00004635"/>
    </source>
</evidence>
<dbReference type="SUPFAM" id="SSF52540">
    <property type="entry name" value="P-loop containing nucleoside triphosphate hydrolases"/>
    <property type="match status" value="1"/>
</dbReference>
<dbReference type="SUPFAM" id="SSF47895">
    <property type="entry name" value="Transducin (alpha subunit), insertion domain"/>
    <property type="match status" value="1"/>
</dbReference>
<evidence type="ECO:0000256" key="13">
    <source>
        <dbReference type="ARBA" id="ARBA00023288"/>
    </source>
</evidence>
<dbReference type="GO" id="GO:0005834">
    <property type="term" value="C:heterotrimeric G-protein complex"/>
    <property type="evidence" value="ECO:0007669"/>
    <property type="project" value="TreeGrafter"/>
</dbReference>
<evidence type="ECO:0000256" key="8">
    <source>
        <dbReference type="ARBA" id="ARBA00022842"/>
    </source>
</evidence>
<evidence type="ECO:0000256" key="6">
    <source>
        <dbReference type="ARBA" id="ARBA00022723"/>
    </source>
</evidence>
<dbReference type="FunFam" id="3.40.50.300:FF:000692">
    <property type="entry name" value="Guanine nucleotide-binding protein subunit alpha"/>
    <property type="match status" value="1"/>
</dbReference>
<evidence type="ECO:0000256" key="10">
    <source>
        <dbReference type="ARBA" id="ARBA00023136"/>
    </source>
</evidence>
<keyword evidence="8 15" id="KW-0460">Magnesium</keyword>
<dbReference type="InterPro" id="IPR011025">
    <property type="entry name" value="GproteinA_insert"/>
</dbReference>
<dbReference type="Pfam" id="PF00503">
    <property type="entry name" value="G-alpha"/>
    <property type="match status" value="1"/>
</dbReference>
<keyword evidence="12" id="KW-0807">Transducer</keyword>
<feature type="binding site" evidence="14">
    <location>
        <position position="349"/>
    </location>
    <ligand>
        <name>GTP</name>
        <dbReference type="ChEBI" id="CHEBI:37565"/>
    </ligand>
</feature>
<dbReference type="OrthoDB" id="5817230at2759"/>
<dbReference type="GO" id="GO:0007189">
    <property type="term" value="P:adenylate cyclase-activating G protein-coupled receptor signaling pathway"/>
    <property type="evidence" value="ECO:0007669"/>
    <property type="project" value="TreeGrafter"/>
</dbReference>
<evidence type="ECO:0000256" key="1">
    <source>
        <dbReference type="ARBA" id="ARBA00004496"/>
    </source>
</evidence>
<dbReference type="PRINTS" id="PR00318">
    <property type="entry name" value="GPROTEINA"/>
</dbReference>
<evidence type="ECO:0000256" key="4">
    <source>
        <dbReference type="ARBA" id="ARBA00022490"/>
    </source>
</evidence>
<dbReference type="GO" id="GO:0031526">
    <property type="term" value="C:brush border membrane"/>
    <property type="evidence" value="ECO:0007669"/>
    <property type="project" value="TreeGrafter"/>
</dbReference>
<protein>
    <submittedName>
        <fullName evidence="17">Guanine nucleotide-binding protein subunit alpha-13b</fullName>
    </submittedName>
</protein>
<dbReference type="Gene3D" id="1.10.400.10">
    <property type="entry name" value="GI Alpha 1, domain 2-like"/>
    <property type="match status" value="1"/>
</dbReference>
<dbReference type="Gene3D" id="3.40.50.300">
    <property type="entry name" value="P-loop containing nucleotide triphosphate hydrolases"/>
    <property type="match status" value="1"/>
</dbReference>
<dbReference type="FunFam" id="3.40.50.300:FF:000754">
    <property type="entry name" value="Guanine nucleotide-binding protein subunit alpha-13"/>
    <property type="match status" value="1"/>
</dbReference>
<comment type="similarity">
    <text evidence="3">Belongs to the G-alpha family. G(12) subfamily.</text>
</comment>
<dbReference type="GO" id="GO:0005525">
    <property type="term" value="F:GTP binding"/>
    <property type="evidence" value="ECO:0007669"/>
    <property type="project" value="UniProtKB-KW"/>
</dbReference>